<evidence type="ECO:0000313" key="1">
    <source>
        <dbReference type="EMBL" id="GHC75656.1"/>
    </source>
</evidence>
<gene>
    <name evidence="1" type="ORF">GCM10010136_25820</name>
</gene>
<proteinExistence type="predicted"/>
<reference evidence="1" key="1">
    <citation type="journal article" date="2014" name="Int. J. Syst. Evol. Microbiol.">
        <title>Complete genome sequence of Corynebacterium casei LMG S-19264T (=DSM 44701T), isolated from a smear-ripened cheese.</title>
        <authorList>
            <consortium name="US DOE Joint Genome Institute (JGI-PGF)"/>
            <person name="Walter F."/>
            <person name="Albersmeier A."/>
            <person name="Kalinowski J."/>
            <person name="Ruckert C."/>
        </authorList>
    </citation>
    <scope>NUCLEOTIDE SEQUENCE</scope>
    <source>
        <strain evidence="1">KCTC 42097</strain>
    </source>
</reference>
<evidence type="ECO:0000313" key="2">
    <source>
        <dbReference type="Proteomes" id="UP000641137"/>
    </source>
</evidence>
<accession>A0A8J3GI34</accession>
<dbReference type="AlphaFoldDB" id="A0A8J3GI34"/>
<protein>
    <submittedName>
        <fullName evidence="1">Uncharacterized protein</fullName>
    </submittedName>
</protein>
<comment type="caution">
    <text evidence="1">The sequence shown here is derived from an EMBL/GenBank/DDBJ whole genome shotgun (WGS) entry which is preliminary data.</text>
</comment>
<keyword evidence="2" id="KW-1185">Reference proteome</keyword>
<name>A0A8J3GI34_9HYPH</name>
<reference evidence="1" key="2">
    <citation type="submission" date="2020-09" db="EMBL/GenBank/DDBJ databases">
        <authorList>
            <person name="Sun Q."/>
            <person name="Kim S."/>
        </authorList>
    </citation>
    <scope>NUCLEOTIDE SEQUENCE</scope>
    <source>
        <strain evidence="1">KCTC 42097</strain>
    </source>
</reference>
<organism evidence="1 2">
    <name type="scientific">Limoniibacter endophyticus</name>
    <dbReference type="NCBI Taxonomy" id="1565040"/>
    <lineage>
        <taxon>Bacteria</taxon>
        <taxon>Pseudomonadati</taxon>
        <taxon>Pseudomonadota</taxon>
        <taxon>Alphaproteobacteria</taxon>
        <taxon>Hyphomicrobiales</taxon>
        <taxon>Bartonellaceae</taxon>
        <taxon>Limoniibacter</taxon>
    </lineage>
</organism>
<dbReference type="EMBL" id="BMZO01000008">
    <property type="protein sequence ID" value="GHC75656.1"/>
    <property type="molecule type" value="Genomic_DNA"/>
</dbReference>
<sequence length="94" mass="10554">MGRAVRAENLHPKFPFHHQQAALETVTAPRESSPKAAMLKNLRSWSRTINQKLAVAKRHVVAAAYIHERIRRKITAVQNGEPRVTAEPTVRSPA</sequence>
<dbReference type="Proteomes" id="UP000641137">
    <property type="component" value="Unassembled WGS sequence"/>
</dbReference>